<name>A0ABV6PQ44_9BURK</name>
<comment type="caution">
    <text evidence="2">The sequence shown here is derived from an EMBL/GenBank/DDBJ whole genome shotgun (WGS) entry which is preliminary data.</text>
</comment>
<evidence type="ECO:0000313" key="2">
    <source>
        <dbReference type="EMBL" id="MFC0591956.1"/>
    </source>
</evidence>
<dbReference type="Proteomes" id="UP001589834">
    <property type="component" value="Unassembled WGS sequence"/>
</dbReference>
<dbReference type="Pfam" id="PF08811">
    <property type="entry name" value="DUF1800"/>
    <property type="match status" value="1"/>
</dbReference>
<accession>A0ABV6PQ44</accession>
<feature type="signal peptide" evidence="1">
    <location>
        <begin position="1"/>
        <end position="16"/>
    </location>
</feature>
<protein>
    <submittedName>
        <fullName evidence="2">DUF1800 family protein</fullName>
    </submittedName>
</protein>
<gene>
    <name evidence="2" type="ORF">ACFFGG_05235</name>
</gene>
<dbReference type="RefSeq" id="WP_377480611.1">
    <property type="nucleotide sequence ID" value="NZ_JBHLTN010000007.1"/>
</dbReference>
<dbReference type="InterPro" id="IPR014917">
    <property type="entry name" value="DUF1800"/>
</dbReference>
<dbReference type="PANTHER" id="PTHR43737:SF1">
    <property type="entry name" value="DUF1501 DOMAIN-CONTAINING PROTEIN"/>
    <property type="match status" value="1"/>
</dbReference>
<reference evidence="2 3" key="1">
    <citation type="submission" date="2024-09" db="EMBL/GenBank/DDBJ databases">
        <authorList>
            <person name="Sun Q."/>
            <person name="Mori K."/>
        </authorList>
    </citation>
    <scope>NUCLEOTIDE SEQUENCE [LARGE SCALE GENOMIC DNA]</scope>
    <source>
        <strain evidence="2 3">NCAIM B.02336</strain>
    </source>
</reference>
<evidence type="ECO:0000313" key="3">
    <source>
        <dbReference type="Proteomes" id="UP001589834"/>
    </source>
</evidence>
<sequence>MAGTLGLSALAAAALAACGGGSDGAGVAGSPGNFDTPPAAPSGPISPEQAARFLHQAQFSSSDDEIAQVRAKGYEGWLTAQMAQPPTQAAWDWLIAGGYNGTGANVLDNDAYADYMVWYQLMQSSDAMRKRVALALSEIMVVSTTLIEGESCSFAMAAYWDLLNRNAFGNFRKLLGEITLNPAMGIFLNTLGNQKEDAATGRQPDENYGREVMQLFTIGLIQLNMDGTPRLGANGRPLETYGQDDVSNLARVFTGYVLDPTGHVKGTKPERYRNPMIVKAAQHSTLDVTFLGTTIAGSTPPQQKLDKALDTLFNHPNTAPFIGRQLIQRLVTSAPSPAYVGRVAAAFANNGAGVRGDLAAVIKAILLDPEARRDPAQAPATWGKLREPMIRCVQWARTFGAAPKNGAPWMIEDLSDPSEGLGQSPLRSPSVFNFFRPGYVPPNTALDATGQSAPEFQLTNETTVAGYINYMEGAIGDGMDADKGTKIWVQSYTREMALVNDPKALVNRLNLLLAAGQLSSATLATITNAIATIGTGSAYGRKTRIWSAILLVMSCPEYLVQK</sequence>
<evidence type="ECO:0000256" key="1">
    <source>
        <dbReference type="SAM" id="SignalP"/>
    </source>
</evidence>
<keyword evidence="3" id="KW-1185">Reference proteome</keyword>
<organism evidence="2 3">
    <name type="scientific">Ottowia pentelensis</name>
    <dbReference type="NCBI Taxonomy" id="511108"/>
    <lineage>
        <taxon>Bacteria</taxon>
        <taxon>Pseudomonadati</taxon>
        <taxon>Pseudomonadota</taxon>
        <taxon>Betaproteobacteria</taxon>
        <taxon>Burkholderiales</taxon>
        <taxon>Comamonadaceae</taxon>
        <taxon>Ottowia</taxon>
    </lineage>
</organism>
<dbReference type="PANTHER" id="PTHR43737">
    <property type="entry name" value="BLL7424 PROTEIN"/>
    <property type="match status" value="1"/>
</dbReference>
<dbReference type="EMBL" id="JBHLTN010000007">
    <property type="protein sequence ID" value="MFC0591956.1"/>
    <property type="molecule type" value="Genomic_DNA"/>
</dbReference>
<proteinExistence type="predicted"/>
<keyword evidence="1" id="KW-0732">Signal</keyword>
<feature type="chain" id="PRO_5046870091" evidence="1">
    <location>
        <begin position="17"/>
        <end position="562"/>
    </location>
</feature>